<dbReference type="RefSeq" id="WP_119847734.1">
    <property type="nucleotide sequence ID" value="NZ_CP032412.1"/>
</dbReference>
<dbReference type="SMART" id="SM00422">
    <property type="entry name" value="HTH_MERR"/>
    <property type="match status" value="1"/>
</dbReference>
<dbReference type="PRINTS" id="PR00040">
    <property type="entry name" value="HTHMERR"/>
</dbReference>
<dbReference type="Pfam" id="PF13411">
    <property type="entry name" value="MerR_1"/>
    <property type="match status" value="1"/>
</dbReference>
<dbReference type="PANTHER" id="PTHR30204:SF94">
    <property type="entry name" value="HEAVY METAL-DEPENDENT TRANSCRIPTIONAL REGULATOR HI_0293-RELATED"/>
    <property type="match status" value="1"/>
</dbReference>
<dbReference type="AlphaFoldDB" id="A0A385TGX6"/>
<accession>A0A385TGX6</accession>
<dbReference type="PROSITE" id="PS50937">
    <property type="entry name" value="HTH_MERR_2"/>
    <property type="match status" value="1"/>
</dbReference>
<keyword evidence="6" id="KW-1185">Reference proteome</keyword>
<keyword evidence="2" id="KW-0238">DNA-binding</keyword>
<evidence type="ECO:0000259" key="4">
    <source>
        <dbReference type="PROSITE" id="PS50937"/>
    </source>
</evidence>
<evidence type="ECO:0000256" key="1">
    <source>
        <dbReference type="ARBA" id="ARBA00023015"/>
    </source>
</evidence>
<dbReference type="Proteomes" id="UP000266552">
    <property type="component" value="Chromosome"/>
</dbReference>
<dbReference type="GO" id="GO:0003677">
    <property type="term" value="F:DNA binding"/>
    <property type="evidence" value="ECO:0007669"/>
    <property type="project" value="UniProtKB-KW"/>
</dbReference>
<gene>
    <name evidence="5" type="ORF">D5F53_11100</name>
</gene>
<dbReference type="EMBL" id="CP032412">
    <property type="protein sequence ID" value="AYB43810.1"/>
    <property type="molecule type" value="Genomic_DNA"/>
</dbReference>
<dbReference type="PROSITE" id="PS00552">
    <property type="entry name" value="HTH_MERR_1"/>
    <property type="match status" value="1"/>
</dbReference>
<dbReference type="Gene3D" id="1.10.1660.10">
    <property type="match status" value="1"/>
</dbReference>
<protein>
    <submittedName>
        <fullName evidence="5">MerR family transcriptional regulator</fullName>
    </submittedName>
</protein>
<dbReference type="InterPro" id="IPR047057">
    <property type="entry name" value="MerR_fam"/>
</dbReference>
<sequence length="127" mass="14720">MKISELSQRSQVSARSIRHYEQKGLLEADRLDNDYRHFNASAIERVQMIQLYLKLGLTTDQIRVLFRGEVASPDDYEYCEEMLSFYEDKLSSVDSQIAALHELKHLLERQISLTLGKKKSQQQPSAT</sequence>
<proteinExistence type="predicted"/>
<dbReference type="InterPro" id="IPR000551">
    <property type="entry name" value="MerR-type_HTH_dom"/>
</dbReference>
<keyword evidence="1" id="KW-0805">Transcription regulation</keyword>
<reference evidence="5 6" key="1">
    <citation type="submission" date="2018-09" db="EMBL/GenBank/DDBJ databases">
        <title>Genome Sequence of Paenibacillus lautus Strain E7593-69, Azo Dye-Degrading Bacteria, Isolated from Commercial Tattoo Inks.</title>
        <authorList>
            <person name="Nho S.W."/>
            <person name="Kim S.-J."/>
            <person name="Kweon O."/>
            <person name="Cerniglia C.E."/>
        </authorList>
    </citation>
    <scope>NUCLEOTIDE SEQUENCE [LARGE SCALE GENOMIC DNA]</scope>
    <source>
        <strain evidence="5 6">E7593-69</strain>
    </source>
</reference>
<dbReference type="KEGG" id="plw:D5F53_11100"/>
<dbReference type="SUPFAM" id="SSF46955">
    <property type="entry name" value="Putative DNA-binding domain"/>
    <property type="match status" value="1"/>
</dbReference>
<dbReference type="InterPro" id="IPR009061">
    <property type="entry name" value="DNA-bd_dom_put_sf"/>
</dbReference>
<dbReference type="GO" id="GO:0003700">
    <property type="term" value="F:DNA-binding transcription factor activity"/>
    <property type="evidence" value="ECO:0007669"/>
    <property type="project" value="InterPro"/>
</dbReference>
<name>A0A385TGX6_PAELA</name>
<feature type="domain" description="HTH merR-type" evidence="4">
    <location>
        <begin position="1"/>
        <end position="68"/>
    </location>
</feature>
<evidence type="ECO:0000313" key="6">
    <source>
        <dbReference type="Proteomes" id="UP000266552"/>
    </source>
</evidence>
<evidence type="ECO:0000256" key="3">
    <source>
        <dbReference type="ARBA" id="ARBA00023163"/>
    </source>
</evidence>
<evidence type="ECO:0000256" key="2">
    <source>
        <dbReference type="ARBA" id="ARBA00023125"/>
    </source>
</evidence>
<dbReference type="PANTHER" id="PTHR30204">
    <property type="entry name" value="REDOX-CYCLING DRUG-SENSING TRANSCRIPTIONAL ACTIVATOR SOXR"/>
    <property type="match status" value="1"/>
</dbReference>
<evidence type="ECO:0000313" key="5">
    <source>
        <dbReference type="EMBL" id="AYB43810.1"/>
    </source>
</evidence>
<organism evidence="5 6">
    <name type="scientific">Paenibacillus lautus</name>
    <name type="common">Bacillus lautus</name>
    <dbReference type="NCBI Taxonomy" id="1401"/>
    <lineage>
        <taxon>Bacteria</taxon>
        <taxon>Bacillati</taxon>
        <taxon>Bacillota</taxon>
        <taxon>Bacilli</taxon>
        <taxon>Bacillales</taxon>
        <taxon>Paenibacillaceae</taxon>
        <taxon>Paenibacillus</taxon>
    </lineage>
</organism>
<keyword evidence="3" id="KW-0804">Transcription</keyword>